<comment type="subcellular location">
    <subcellularLocation>
        <location evidence="1">Cell membrane</location>
        <topology evidence="1">Multi-pass membrane protein</topology>
    </subcellularLocation>
</comment>
<dbReference type="AlphaFoldDB" id="A0A7V5H4U0"/>
<keyword evidence="6 7" id="KW-0472">Membrane</keyword>
<feature type="transmembrane region" description="Helical" evidence="7">
    <location>
        <begin position="101"/>
        <end position="121"/>
    </location>
</feature>
<feature type="transmembrane region" description="Helical" evidence="7">
    <location>
        <begin position="45"/>
        <end position="64"/>
    </location>
</feature>
<name>A0A7V5H4U0_CALAY</name>
<organism evidence="9">
    <name type="scientific">Caldithrix abyssi</name>
    <dbReference type="NCBI Taxonomy" id="187145"/>
    <lineage>
        <taxon>Bacteria</taxon>
        <taxon>Pseudomonadati</taxon>
        <taxon>Calditrichota</taxon>
        <taxon>Calditrichia</taxon>
        <taxon>Calditrichales</taxon>
        <taxon>Calditrichaceae</taxon>
        <taxon>Caldithrix</taxon>
    </lineage>
</organism>
<keyword evidence="5 7" id="KW-1133">Transmembrane helix</keyword>
<evidence type="ECO:0000256" key="3">
    <source>
        <dbReference type="ARBA" id="ARBA00022475"/>
    </source>
</evidence>
<gene>
    <name evidence="9" type="ORF">ENL21_08810</name>
</gene>
<dbReference type="GO" id="GO:0005886">
    <property type="term" value="C:plasma membrane"/>
    <property type="evidence" value="ECO:0007669"/>
    <property type="project" value="UniProtKB-SubCell"/>
</dbReference>
<evidence type="ECO:0000256" key="6">
    <source>
        <dbReference type="ARBA" id="ARBA00023136"/>
    </source>
</evidence>
<dbReference type="PANTHER" id="PTHR23517:SF3">
    <property type="entry name" value="INTEGRAL MEMBRANE TRANSPORT PROTEIN"/>
    <property type="match status" value="1"/>
</dbReference>
<dbReference type="Proteomes" id="UP000886111">
    <property type="component" value="Unassembled WGS sequence"/>
</dbReference>
<evidence type="ECO:0000256" key="2">
    <source>
        <dbReference type="ARBA" id="ARBA00022448"/>
    </source>
</evidence>
<feature type="transmembrane region" description="Helical" evidence="7">
    <location>
        <begin position="299"/>
        <end position="321"/>
    </location>
</feature>
<feature type="transmembrane region" description="Helical" evidence="7">
    <location>
        <begin position="133"/>
        <end position="155"/>
    </location>
</feature>
<dbReference type="EMBL" id="DRTD01000656">
    <property type="protein sequence ID" value="HHE55869.1"/>
    <property type="molecule type" value="Genomic_DNA"/>
</dbReference>
<dbReference type="Pfam" id="PF07690">
    <property type="entry name" value="MFS_1"/>
    <property type="match status" value="1"/>
</dbReference>
<proteinExistence type="predicted"/>
<comment type="caution">
    <text evidence="9">The sequence shown here is derived from an EMBL/GenBank/DDBJ whole genome shotgun (WGS) entry which is preliminary data.</text>
</comment>
<keyword evidence="3" id="KW-1003">Cell membrane</keyword>
<dbReference type="InterPro" id="IPR050171">
    <property type="entry name" value="MFS_Transporters"/>
</dbReference>
<reference evidence="9" key="1">
    <citation type="journal article" date="2020" name="mSystems">
        <title>Genome- and Community-Level Interaction Insights into Carbon Utilization and Element Cycling Functions of Hydrothermarchaeota in Hydrothermal Sediment.</title>
        <authorList>
            <person name="Zhou Z."/>
            <person name="Liu Y."/>
            <person name="Xu W."/>
            <person name="Pan J."/>
            <person name="Luo Z.H."/>
            <person name="Li M."/>
        </authorList>
    </citation>
    <scope>NUCLEOTIDE SEQUENCE [LARGE SCALE GENOMIC DNA]</scope>
    <source>
        <strain evidence="9">HyVt-76</strain>
    </source>
</reference>
<feature type="transmembrane region" description="Helical" evidence="7">
    <location>
        <begin position="176"/>
        <end position="194"/>
    </location>
</feature>
<dbReference type="Gene3D" id="1.20.1250.20">
    <property type="entry name" value="MFS general substrate transporter like domains"/>
    <property type="match status" value="1"/>
</dbReference>
<feature type="transmembrane region" description="Helical" evidence="7">
    <location>
        <begin position="378"/>
        <end position="396"/>
    </location>
</feature>
<feature type="transmembrane region" description="Helical" evidence="7">
    <location>
        <begin position="333"/>
        <end position="358"/>
    </location>
</feature>
<accession>A0A7V5H4U0</accession>
<dbReference type="InterPro" id="IPR020846">
    <property type="entry name" value="MFS_dom"/>
</dbReference>
<dbReference type="SUPFAM" id="SSF103473">
    <property type="entry name" value="MFS general substrate transporter"/>
    <property type="match status" value="2"/>
</dbReference>
<feature type="transmembrane region" description="Helical" evidence="7">
    <location>
        <begin position="276"/>
        <end position="293"/>
    </location>
</feature>
<evidence type="ECO:0000256" key="5">
    <source>
        <dbReference type="ARBA" id="ARBA00022989"/>
    </source>
</evidence>
<dbReference type="PANTHER" id="PTHR23517">
    <property type="entry name" value="RESISTANCE PROTEIN MDTM, PUTATIVE-RELATED-RELATED"/>
    <property type="match status" value="1"/>
</dbReference>
<evidence type="ECO:0000259" key="8">
    <source>
        <dbReference type="PROSITE" id="PS50850"/>
    </source>
</evidence>
<dbReference type="InterPro" id="IPR011701">
    <property type="entry name" value="MFS"/>
</dbReference>
<evidence type="ECO:0000256" key="1">
    <source>
        <dbReference type="ARBA" id="ARBA00004651"/>
    </source>
</evidence>
<feature type="transmembrane region" description="Helical" evidence="7">
    <location>
        <begin position="76"/>
        <end position="94"/>
    </location>
</feature>
<dbReference type="GO" id="GO:0022857">
    <property type="term" value="F:transmembrane transporter activity"/>
    <property type="evidence" value="ECO:0007669"/>
    <property type="project" value="InterPro"/>
</dbReference>
<feature type="transmembrane region" description="Helical" evidence="7">
    <location>
        <begin position="214"/>
        <end position="233"/>
    </location>
</feature>
<protein>
    <submittedName>
        <fullName evidence="9">MFS transporter</fullName>
    </submittedName>
</protein>
<dbReference type="InterPro" id="IPR036259">
    <property type="entry name" value="MFS_trans_sf"/>
</dbReference>
<keyword evidence="2" id="KW-0813">Transport</keyword>
<keyword evidence="4 7" id="KW-0812">Transmembrane</keyword>
<evidence type="ECO:0000256" key="4">
    <source>
        <dbReference type="ARBA" id="ARBA00022692"/>
    </source>
</evidence>
<evidence type="ECO:0000313" key="9">
    <source>
        <dbReference type="EMBL" id="HHE55869.1"/>
    </source>
</evidence>
<evidence type="ECO:0000256" key="7">
    <source>
        <dbReference type="SAM" id="Phobius"/>
    </source>
</evidence>
<sequence length="532" mass="59298">MADVKVDEAVEKKTFAQAVNDAFKELGETFVAFVKAPKALWGINVPYIIEGLVYFGILTILGKFCSENVALTDPQAGWVYSFVTGGITFAMLILGGVSDKLGVRVSLILAFSVMFIGRALVGLSGTIPLGSGLGSPMFFVMFGGLFLMVLGYGLYQPASYAGVKRYTNPKTAAMGYAVIYGLMNLGAFFSGFISPLVRHRFESVFPPNGLPAVFWVYALLTLLSLLITALILTKKTDQKAVEQIARETAEMSEPVEETEEESKTVTTKQKINNLPFTIYSLITLALLLLVIMIRNEKIHFNLILASVLLAGSFLLSIWEYLRHRPDHPFRDLRFVAFIFMLIPVQTLFAHNWLTIPYYLDRAFHGSVVSQYFELFSNINPILIFVLAPVVAGLTASRNIYKMMIYGTLVMAVPTFLLSLGPNVIFFLSYILIMSIGEAMWQPRFLQWIAEIAPEGKTGAYMGIGQLPWFLTKVLTGLYSGYFVEKYIPRPETGLPEQSGKLWFIYGLIAISSTVLLWLTKGWMMKGMKEKAK</sequence>
<feature type="domain" description="Major facilitator superfamily (MFS) profile" evidence="8">
    <location>
        <begin position="39"/>
        <end position="524"/>
    </location>
</feature>
<feature type="transmembrane region" description="Helical" evidence="7">
    <location>
        <begin position="408"/>
        <end position="432"/>
    </location>
</feature>
<dbReference type="PROSITE" id="PS50850">
    <property type="entry name" value="MFS"/>
    <property type="match status" value="1"/>
</dbReference>
<feature type="transmembrane region" description="Helical" evidence="7">
    <location>
        <begin position="502"/>
        <end position="523"/>
    </location>
</feature>